<dbReference type="AlphaFoldDB" id="A0A8H5GCM7"/>
<dbReference type="GO" id="GO:0016020">
    <property type="term" value="C:membrane"/>
    <property type="evidence" value="ECO:0007669"/>
    <property type="project" value="UniProtKB-SubCell"/>
</dbReference>
<evidence type="ECO:0000256" key="3">
    <source>
        <dbReference type="ARBA" id="ARBA00007282"/>
    </source>
</evidence>
<dbReference type="InterPro" id="IPR044851">
    <property type="entry name" value="Wax_synthase"/>
</dbReference>
<evidence type="ECO:0000256" key="1">
    <source>
        <dbReference type="ARBA" id="ARBA00004141"/>
    </source>
</evidence>
<comment type="subcellular location">
    <subcellularLocation>
        <location evidence="1">Membrane</location>
        <topology evidence="1">Multi-pass membrane protein</topology>
    </subcellularLocation>
</comment>
<reference evidence="10 11" key="1">
    <citation type="journal article" date="2020" name="ISME J.">
        <title>Uncovering the hidden diversity of litter-decomposition mechanisms in mushroom-forming fungi.</title>
        <authorList>
            <person name="Floudas D."/>
            <person name="Bentzer J."/>
            <person name="Ahren D."/>
            <person name="Johansson T."/>
            <person name="Persson P."/>
            <person name="Tunlid A."/>
        </authorList>
    </citation>
    <scope>NUCLEOTIDE SEQUENCE [LARGE SCALE GENOMIC DNA]</scope>
    <source>
        <strain evidence="10 11">CBS 146.42</strain>
    </source>
</reference>
<sequence>MTIPDLAFDCEDTLTWHTFLVFQLPFFLTYQMAAFLVLVTGRRPFRLIFFPIPLWSAYRFVTSVKLGRGDDPRYDYWNHGNLLMVGSIIARIWGWSITAEKYQRMKRVGHRPSVMTTLVDSFELCINTRGIGWNWGKGNYAPAIPNPPTSNPWRLALSIIGQIVAFDLTHVTAKYLLPLQCGGTIFNLLLPRVQRYTLASAISFLLGFMIYLFINTSYDLLGLIAIFVLRDSPSSWPPIFKSPWLSISLADFWGKRWHQVFRHIFLTAAGGPLSLLFRRPGFVMGSFFASGVVHALGVWGMGRGGDFVRDKRVARESVDIELDCRVVQHDV</sequence>
<accession>A0A8H5GCM7</accession>
<dbReference type="PANTHER" id="PTHR31595:SF57">
    <property type="entry name" value="OS04G0481900 PROTEIN"/>
    <property type="match status" value="1"/>
</dbReference>
<dbReference type="InterPro" id="IPR032805">
    <property type="entry name" value="Wax_synthase_dom"/>
</dbReference>
<dbReference type="Proteomes" id="UP000559027">
    <property type="component" value="Unassembled WGS sequence"/>
</dbReference>
<protein>
    <recommendedName>
        <fullName evidence="9">Wax synthase domain-containing protein</fullName>
    </recommendedName>
</protein>
<evidence type="ECO:0000256" key="2">
    <source>
        <dbReference type="ARBA" id="ARBA00005179"/>
    </source>
</evidence>
<evidence type="ECO:0000259" key="9">
    <source>
        <dbReference type="Pfam" id="PF13813"/>
    </source>
</evidence>
<evidence type="ECO:0000256" key="5">
    <source>
        <dbReference type="ARBA" id="ARBA00022692"/>
    </source>
</evidence>
<feature type="transmembrane region" description="Helical" evidence="8">
    <location>
        <begin position="283"/>
        <end position="302"/>
    </location>
</feature>
<evidence type="ECO:0000313" key="10">
    <source>
        <dbReference type="EMBL" id="KAF5362461.1"/>
    </source>
</evidence>
<comment type="pathway">
    <text evidence="2">Secondary metabolite biosynthesis.</text>
</comment>
<feature type="transmembrane region" description="Helical" evidence="8">
    <location>
        <begin position="76"/>
        <end position="97"/>
    </location>
</feature>
<gene>
    <name evidence="10" type="ORF">D9756_002085</name>
</gene>
<dbReference type="PANTHER" id="PTHR31595">
    <property type="entry name" value="LONG-CHAIN-ALCOHOL O-FATTY-ACYLTRANSFERASE 3-RELATED"/>
    <property type="match status" value="1"/>
</dbReference>
<keyword evidence="6 8" id="KW-1133">Transmembrane helix</keyword>
<keyword evidence="11" id="KW-1185">Reference proteome</keyword>
<feature type="domain" description="Wax synthase" evidence="9">
    <location>
        <begin position="236"/>
        <end position="303"/>
    </location>
</feature>
<evidence type="ECO:0000256" key="4">
    <source>
        <dbReference type="ARBA" id="ARBA00022679"/>
    </source>
</evidence>
<keyword evidence="4" id="KW-0808">Transferase</keyword>
<dbReference type="EMBL" id="JAACJO010000002">
    <property type="protein sequence ID" value="KAF5362461.1"/>
    <property type="molecule type" value="Genomic_DNA"/>
</dbReference>
<evidence type="ECO:0000313" key="11">
    <source>
        <dbReference type="Proteomes" id="UP000559027"/>
    </source>
</evidence>
<proteinExistence type="inferred from homology"/>
<dbReference type="OrthoDB" id="1077582at2759"/>
<dbReference type="GO" id="GO:0006629">
    <property type="term" value="P:lipid metabolic process"/>
    <property type="evidence" value="ECO:0007669"/>
    <property type="project" value="InterPro"/>
</dbReference>
<dbReference type="GO" id="GO:0008374">
    <property type="term" value="F:O-acyltransferase activity"/>
    <property type="evidence" value="ECO:0007669"/>
    <property type="project" value="InterPro"/>
</dbReference>
<feature type="transmembrane region" description="Helical" evidence="8">
    <location>
        <begin position="47"/>
        <end position="64"/>
    </location>
</feature>
<feature type="transmembrane region" description="Helical" evidence="8">
    <location>
        <begin position="20"/>
        <end position="40"/>
    </location>
</feature>
<evidence type="ECO:0000256" key="8">
    <source>
        <dbReference type="SAM" id="Phobius"/>
    </source>
</evidence>
<organism evidence="10 11">
    <name type="scientific">Leucocoprinus leucothites</name>
    <dbReference type="NCBI Taxonomy" id="201217"/>
    <lineage>
        <taxon>Eukaryota</taxon>
        <taxon>Fungi</taxon>
        <taxon>Dikarya</taxon>
        <taxon>Basidiomycota</taxon>
        <taxon>Agaricomycotina</taxon>
        <taxon>Agaricomycetes</taxon>
        <taxon>Agaricomycetidae</taxon>
        <taxon>Agaricales</taxon>
        <taxon>Agaricineae</taxon>
        <taxon>Agaricaceae</taxon>
        <taxon>Leucocoprinus</taxon>
    </lineage>
</organism>
<comment type="caution">
    <text evidence="10">The sequence shown here is derived from an EMBL/GenBank/DDBJ whole genome shotgun (WGS) entry which is preliminary data.</text>
</comment>
<evidence type="ECO:0000256" key="6">
    <source>
        <dbReference type="ARBA" id="ARBA00022989"/>
    </source>
</evidence>
<comment type="similarity">
    <text evidence="3">Belongs to the wax synthase family.</text>
</comment>
<evidence type="ECO:0000256" key="7">
    <source>
        <dbReference type="ARBA" id="ARBA00023136"/>
    </source>
</evidence>
<name>A0A8H5GCM7_9AGAR</name>
<dbReference type="Pfam" id="PF13813">
    <property type="entry name" value="MBOAT_2"/>
    <property type="match status" value="1"/>
</dbReference>
<keyword evidence="7 8" id="KW-0472">Membrane</keyword>
<keyword evidence="5 8" id="KW-0812">Transmembrane</keyword>